<sequence>MKQFGLALIAAGSMMLAGIWLVMLTDHRSQNLTNQHSVVALAPKTNSSSSITSIVDWCDQ</sequence>
<dbReference type="Proteomes" id="UP001263852">
    <property type="component" value="Unassembled WGS sequence"/>
</dbReference>
<evidence type="ECO:0000256" key="1">
    <source>
        <dbReference type="SAM" id="Phobius"/>
    </source>
</evidence>
<proteinExistence type="predicted"/>
<evidence type="ECO:0000313" key="4">
    <source>
        <dbReference type="Proteomes" id="UP001263852"/>
    </source>
</evidence>
<organism evidence="3 4">
    <name type="scientific">Lactiplantibacillus pentosus</name>
    <name type="common">Lactobacillus pentosus</name>
    <dbReference type="NCBI Taxonomy" id="1589"/>
    <lineage>
        <taxon>Bacteria</taxon>
        <taxon>Bacillati</taxon>
        <taxon>Bacillota</taxon>
        <taxon>Bacilli</taxon>
        <taxon>Lactobacillales</taxon>
        <taxon>Lactobacillaceae</taxon>
        <taxon>Lactiplantibacillus</taxon>
    </lineage>
</organism>
<comment type="caution">
    <text evidence="3">The sequence shown here is derived from an EMBL/GenBank/DDBJ whole genome shotgun (WGS) entry which is preliminary data.</text>
</comment>
<gene>
    <name evidence="2" type="ORF">RI536_16285</name>
    <name evidence="3" type="ORF">RI555_08165</name>
</gene>
<reference evidence="3" key="1">
    <citation type="submission" date="2023-08" db="EMBL/GenBank/DDBJ databases">
        <authorList>
            <person name="Page C.A."/>
            <person name="Perez-Diaz I.M."/>
        </authorList>
    </citation>
    <scope>NUCLEOTIDE SEQUENCE</scope>
    <source>
        <strain evidence="3">1.8.9</strain>
        <strain evidence="2">7.8.46</strain>
    </source>
</reference>
<evidence type="ECO:0000313" key="3">
    <source>
        <dbReference type="EMBL" id="MDT7038956.1"/>
    </source>
</evidence>
<dbReference type="AlphaFoldDB" id="A0AAP5UQ60"/>
<dbReference type="EMBL" id="JAVLAQ010000002">
    <property type="protein sequence ID" value="MDT6991623.1"/>
    <property type="molecule type" value="Genomic_DNA"/>
</dbReference>
<evidence type="ECO:0000313" key="2">
    <source>
        <dbReference type="EMBL" id="MDT6991623.1"/>
    </source>
</evidence>
<dbReference type="KEGG" id="lpg:BB562_07970"/>
<feature type="transmembrane region" description="Helical" evidence="1">
    <location>
        <begin position="6"/>
        <end position="24"/>
    </location>
</feature>
<dbReference type="Proteomes" id="UP001267003">
    <property type="component" value="Unassembled WGS sequence"/>
</dbReference>
<protein>
    <submittedName>
        <fullName evidence="3">Uncharacterized protein</fullName>
    </submittedName>
</protein>
<name>A0AAP5UQ60_LACPE</name>
<keyword evidence="1" id="KW-1133">Transmembrane helix</keyword>
<keyword evidence="1" id="KW-0812">Transmembrane</keyword>
<keyword evidence="1" id="KW-0472">Membrane</keyword>
<accession>A0AAP5UQ60</accession>
<dbReference type="EMBL" id="JAVLAO010000001">
    <property type="protein sequence ID" value="MDT7038956.1"/>
    <property type="molecule type" value="Genomic_DNA"/>
</dbReference>
<dbReference type="RefSeq" id="WP_101873420.1">
    <property type="nucleotide sequence ID" value="NZ_BOUG01000005.1"/>
</dbReference>